<comment type="caution">
    <text evidence="3">The sequence shown here is derived from an EMBL/GenBank/DDBJ whole genome shotgun (WGS) entry which is preliminary data.</text>
</comment>
<evidence type="ECO:0000313" key="3">
    <source>
        <dbReference type="EMBL" id="KAL2049899.1"/>
    </source>
</evidence>
<reference evidence="3 4" key="1">
    <citation type="submission" date="2024-09" db="EMBL/GenBank/DDBJ databases">
        <title>Rethinking Asexuality: The Enigmatic Case of Functional Sexual Genes in Lepraria (Stereocaulaceae).</title>
        <authorList>
            <person name="Doellman M."/>
            <person name="Sun Y."/>
            <person name="Barcenas-Pena A."/>
            <person name="Lumbsch H.T."/>
            <person name="Grewe F."/>
        </authorList>
    </citation>
    <scope>NUCLEOTIDE SEQUENCE [LARGE SCALE GENOMIC DNA]</scope>
    <source>
        <strain evidence="3 4">Grewe 0041</strain>
    </source>
</reference>
<evidence type="ECO:0000256" key="1">
    <source>
        <dbReference type="SAM" id="MobiDB-lite"/>
    </source>
</evidence>
<feature type="compositionally biased region" description="Polar residues" evidence="1">
    <location>
        <begin position="53"/>
        <end position="82"/>
    </location>
</feature>
<feature type="region of interest" description="Disordered" evidence="1">
    <location>
        <begin position="51"/>
        <end position="87"/>
    </location>
</feature>
<gene>
    <name evidence="3" type="ORF">ABVK25_009883</name>
</gene>
<dbReference type="Proteomes" id="UP001590951">
    <property type="component" value="Unassembled WGS sequence"/>
</dbReference>
<evidence type="ECO:0000259" key="2">
    <source>
        <dbReference type="PROSITE" id="PS00028"/>
    </source>
</evidence>
<proteinExistence type="predicted"/>
<dbReference type="PROSITE" id="PS00028">
    <property type="entry name" value="ZINC_FINGER_C2H2_1"/>
    <property type="match status" value="1"/>
</dbReference>
<organism evidence="3 4">
    <name type="scientific">Lepraria finkii</name>
    <dbReference type="NCBI Taxonomy" id="1340010"/>
    <lineage>
        <taxon>Eukaryota</taxon>
        <taxon>Fungi</taxon>
        <taxon>Dikarya</taxon>
        <taxon>Ascomycota</taxon>
        <taxon>Pezizomycotina</taxon>
        <taxon>Lecanoromycetes</taxon>
        <taxon>OSLEUM clade</taxon>
        <taxon>Lecanoromycetidae</taxon>
        <taxon>Lecanorales</taxon>
        <taxon>Lecanorineae</taxon>
        <taxon>Stereocaulaceae</taxon>
        <taxon>Lepraria</taxon>
    </lineage>
</organism>
<sequence>MIAWLAFARKGGFNYWPATGRLSKEQVLAISALSEYEDSLVLDWLRDGRSKAQSDGLPSQENSAAFPSNETQADQFDNPQTRNKPHSNDGRVYWCTACGMEKGRSYKNCDDWKREEKQHEATYICMLKGVREGSAESSTCVFCGATNPQESHFGIHNVQMCASSNAKQFSCKRRRDMVRHLSKYHYVHGVSHCEAIATNWKKTLSKKAWSCGFCVKTFTAFHERLKHVQVHFEQGKTLADWDATTVVQGLLQQPRLDEAWKAKMLSMPSFELSYLTWTDTALKDLQPRLEEGPSDDISARALADTAYEACEVKWWFGSD</sequence>
<name>A0ABR4AWG7_9LECA</name>
<accession>A0ABR4AWG7</accession>
<dbReference type="EMBL" id="JBHFEH010000056">
    <property type="protein sequence ID" value="KAL2049899.1"/>
    <property type="molecule type" value="Genomic_DNA"/>
</dbReference>
<protein>
    <recommendedName>
        <fullName evidence="2">C2H2-type domain-containing protein</fullName>
    </recommendedName>
</protein>
<feature type="domain" description="C2H2-type" evidence="2">
    <location>
        <begin position="211"/>
        <end position="231"/>
    </location>
</feature>
<keyword evidence="4" id="KW-1185">Reference proteome</keyword>
<evidence type="ECO:0000313" key="4">
    <source>
        <dbReference type="Proteomes" id="UP001590951"/>
    </source>
</evidence>
<dbReference type="InterPro" id="IPR013087">
    <property type="entry name" value="Znf_C2H2_type"/>
</dbReference>